<dbReference type="GO" id="GO:0055088">
    <property type="term" value="P:lipid homeostasis"/>
    <property type="evidence" value="ECO:0007669"/>
    <property type="project" value="InterPro"/>
</dbReference>
<dbReference type="InterPro" id="IPR018767">
    <property type="entry name" value="Brl1/Brr6_dom"/>
</dbReference>
<accession>A0A9W4TRV8</accession>
<dbReference type="GO" id="GO:0031965">
    <property type="term" value="C:nuclear membrane"/>
    <property type="evidence" value="ECO:0007669"/>
    <property type="project" value="InterPro"/>
</dbReference>
<evidence type="ECO:0000256" key="1">
    <source>
        <dbReference type="SAM" id="Phobius"/>
    </source>
</evidence>
<dbReference type="GO" id="GO:0006998">
    <property type="term" value="P:nuclear envelope organization"/>
    <property type="evidence" value="ECO:0007669"/>
    <property type="project" value="InterPro"/>
</dbReference>
<gene>
    <name evidence="3" type="ORF">CANVERA_P0446</name>
</gene>
<organism evidence="3 4">
    <name type="scientific">Candida verbasci</name>
    <dbReference type="NCBI Taxonomy" id="1227364"/>
    <lineage>
        <taxon>Eukaryota</taxon>
        <taxon>Fungi</taxon>
        <taxon>Dikarya</taxon>
        <taxon>Ascomycota</taxon>
        <taxon>Saccharomycotina</taxon>
        <taxon>Pichiomycetes</taxon>
        <taxon>Debaryomycetaceae</taxon>
        <taxon>Candida/Lodderomyces clade</taxon>
        <taxon>Candida</taxon>
    </lineage>
</organism>
<keyword evidence="1" id="KW-0472">Membrane</keyword>
<keyword evidence="4" id="KW-1185">Reference proteome</keyword>
<evidence type="ECO:0000259" key="2">
    <source>
        <dbReference type="SMART" id="SM01042"/>
    </source>
</evidence>
<dbReference type="OrthoDB" id="5961at2759"/>
<sequence>MSFDHGLLSKLSLNDEPKYNGFQNIPTIIDDEMNLDNDYDMSIDDPMDIDDEEVEEIEDDTIIDQYEVEEPIEQQSVKQEDHELSFLSFFSPTMLGAKLAIKKPLLLMPPPSPKPIDKKPKSRKSSFDFEFDTSSYQPINNSNDLQLTLLRNKSSFQQTNLNSLLSPQLQQENKPVYDSNSNLGLGFSQSNNNSHFAFKQPVMVQHHHHHYYYNNNQNSSPTIVEPTDKDQSVIEEKNREIELIKQDIQNHLNYENRVSHYDHNHHNVIKLPLPWKSNISPIERIPYLITSYLQVILNFIASLYFIYLVYYLFSSINKDITYKLNLQKTALQLNINQARRAYYENGCDEPENLVPLLLAKCKSFEKIMLQDPNNIGNLSLISAEIVGLVLNSLIEPLSVKFYLFMIIFIVTIFGCNFTFGYIRAKTYYGNEYQRTPE</sequence>
<feature type="transmembrane region" description="Helical" evidence="1">
    <location>
        <begin position="400"/>
        <end position="422"/>
    </location>
</feature>
<dbReference type="SMART" id="SM01042">
    <property type="entry name" value="Brr6_like_C_C"/>
    <property type="match status" value="1"/>
</dbReference>
<keyword evidence="1" id="KW-1133">Transmembrane helix</keyword>
<protein>
    <recommendedName>
        <fullName evidence="2">Brl1/Brr6 domain-containing protein</fullName>
    </recommendedName>
</protein>
<dbReference type="PANTHER" id="PTHR28136">
    <property type="entry name" value="NUCLEUS EXPORT PROTEIN BRR6"/>
    <property type="match status" value="1"/>
</dbReference>
<keyword evidence="1" id="KW-0812">Transmembrane</keyword>
<evidence type="ECO:0000313" key="3">
    <source>
        <dbReference type="EMBL" id="CAI5755930.1"/>
    </source>
</evidence>
<proteinExistence type="predicted"/>
<dbReference type="Pfam" id="PF10104">
    <property type="entry name" value="Brr6_like_C_C"/>
    <property type="match status" value="1"/>
</dbReference>
<feature type="transmembrane region" description="Helical" evidence="1">
    <location>
        <begin position="292"/>
        <end position="313"/>
    </location>
</feature>
<reference evidence="3" key="1">
    <citation type="submission" date="2022-12" db="EMBL/GenBank/DDBJ databases">
        <authorList>
            <person name="Brejova B."/>
        </authorList>
    </citation>
    <scope>NUCLEOTIDE SEQUENCE</scope>
</reference>
<dbReference type="InterPro" id="IPR040202">
    <property type="entry name" value="Brl1/Brr6"/>
</dbReference>
<dbReference type="PANTHER" id="PTHR28136:SF1">
    <property type="entry name" value="NUCLEUS EXPORT PROTEIN BRL1"/>
    <property type="match status" value="1"/>
</dbReference>
<dbReference type="EMBL" id="CANTUO010000001">
    <property type="protein sequence ID" value="CAI5755930.1"/>
    <property type="molecule type" value="Genomic_DNA"/>
</dbReference>
<feature type="domain" description="Brl1/Brr6" evidence="2">
    <location>
        <begin position="289"/>
        <end position="423"/>
    </location>
</feature>
<name>A0A9W4TRV8_9ASCO</name>
<dbReference type="AlphaFoldDB" id="A0A9W4TRV8"/>
<feature type="transmembrane region" description="Helical" evidence="1">
    <location>
        <begin position="375"/>
        <end position="394"/>
    </location>
</feature>
<comment type="caution">
    <text evidence="3">The sequence shown here is derived from an EMBL/GenBank/DDBJ whole genome shotgun (WGS) entry which is preliminary data.</text>
</comment>
<evidence type="ECO:0000313" key="4">
    <source>
        <dbReference type="Proteomes" id="UP001152885"/>
    </source>
</evidence>
<dbReference type="Proteomes" id="UP001152885">
    <property type="component" value="Unassembled WGS sequence"/>
</dbReference>